<reference evidence="1 2" key="1">
    <citation type="journal article" date="2010" name="Stand. Genomic Sci.">
        <title>Complete genome sequence of Haliangium ochraceum type strain (SMP-2).</title>
        <authorList>
            <consortium name="US DOE Joint Genome Institute (JGI-PGF)"/>
            <person name="Ivanova N."/>
            <person name="Daum C."/>
            <person name="Lang E."/>
            <person name="Abt B."/>
            <person name="Kopitz M."/>
            <person name="Saunders E."/>
            <person name="Lapidus A."/>
            <person name="Lucas S."/>
            <person name="Glavina Del Rio T."/>
            <person name="Nolan M."/>
            <person name="Tice H."/>
            <person name="Copeland A."/>
            <person name="Cheng J.F."/>
            <person name="Chen F."/>
            <person name="Bruce D."/>
            <person name="Goodwin L."/>
            <person name="Pitluck S."/>
            <person name="Mavromatis K."/>
            <person name="Pati A."/>
            <person name="Mikhailova N."/>
            <person name="Chen A."/>
            <person name="Palaniappan K."/>
            <person name="Land M."/>
            <person name="Hauser L."/>
            <person name="Chang Y.J."/>
            <person name="Jeffries C.D."/>
            <person name="Detter J.C."/>
            <person name="Brettin T."/>
            <person name="Rohde M."/>
            <person name="Goker M."/>
            <person name="Bristow J."/>
            <person name="Markowitz V."/>
            <person name="Eisen J.A."/>
            <person name="Hugenholtz P."/>
            <person name="Kyrpides N.C."/>
            <person name="Klenk H.P."/>
        </authorList>
    </citation>
    <scope>NUCLEOTIDE SEQUENCE [LARGE SCALE GENOMIC DNA]</scope>
    <source>
        <strain evidence="2">DSM 14365 / CIP 107738 / JCM 11303 / AJ 13395 / SMP-2</strain>
    </source>
</reference>
<evidence type="ECO:0000313" key="2">
    <source>
        <dbReference type="Proteomes" id="UP000001880"/>
    </source>
</evidence>
<dbReference type="AlphaFoldDB" id="D0LU53"/>
<gene>
    <name evidence="1" type="ordered locus">Hoch_4928</name>
</gene>
<dbReference type="STRING" id="502025.Hoch_4928"/>
<proteinExistence type="predicted"/>
<keyword evidence="2" id="KW-1185">Reference proteome</keyword>
<organism evidence="1 2">
    <name type="scientific">Haliangium ochraceum (strain DSM 14365 / JCM 11303 / SMP-2)</name>
    <dbReference type="NCBI Taxonomy" id="502025"/>
    <lineage>
        <taxon>Bacteria</taxon>
        <taxon>Pseudomonadati</taxon>
        <taxon>Myxococcota</taxon>
        <taxon>Polyangia</taxon>
        <taxon>Haliangiales</taxon>
        <taxon>Kofleriaceae</taxon>
        <taxon>Haliangium</taxon>
    </lineage>
</organism>
<protein>
    <submittedName>
        <fullName evidence="1">Uncharacterized protein</fullName>
    </submittedName>
</protein>
<evidence type="ECO:0000313" key="1">
    <source>
        <dbReference type="EMBL" id="ACY17417.1"/>
    </source>
</evidence>
<name>D0LU53_HALO1</name>
<sequence>MAPDCVSYGNSPYIEPPIAPKDCVANLQACYDTPLGSTPGGSWGHTVCTDCNDVCRALGKWPQRNWYRADCRWWRYTSPDWENASVDAGAEP</sequence>
<dbReference type="HOGENOM" id="CLU_2246215_0_0_7"/>
<accession>D0LU53</accession>
<dbReference type="KEGG" id="hoh:Hoch_4928"/>
<dbReference type="Proteomes" id="UP000001880">
    <property type="component" value="Chromosome"/>
</dbReference>
<dbReference type="EMBL" id="CP001804">
    <property type="protein sequence ID" value="ACY17417.1"/>
    <property type="molecule type" value="Genomic_DNA"/>
</dbReference>